<feature type="transmembrane region" description="Helical" evidence="6">
    <location>
        <begin position="68"/>
        <end position="88"/>
    </location>
</feature>
<dbReference type="InterPro" id="IPR000791">
    <property type="entry name" value="Gpr1/Fun34/SatP-like"/>
</dbReference>
<evidence type="ECO:0000256" key="1">
    <source>
        <dbReference type="ARBA" id="ARBA00004141"/>
    </source>
</evidence>
<keyword evidence="5 6" id="KW-0472">Membrane</keyword>
<feature type="transmembrane region" description="Helical" evidence="6">
    <location>
        <begin position="160"/>
        <end position="180"/>
    </location>
</feature>
<evidence type="ECO:0000313" key="8">
    <source>
        <dbReference type="Proteomes" id="UP000756132"/>
    </source>
</evidence>
<evidence type="ECO:0000256" key="3">
    <source>
        <dbReference type="ARBA" id="ARBA00022692"/>
    </source>
</evidence>
<proteinExistence type="inferred from homology"/>
<feature type="transmembrane region" description="Helical" evidence="6">
    <location>
        <begin position="220"/>
        <end position="240"/>
    </location>
</feature>
<accession>A0A9Q8UWH7</accession>
<reference evidence="7" key="1">
    <citation type="submission" date="2021-12" db="EMBL/GenBank/DDBJ databases">
        <authorList>
            <person name="Zaccaron A."/>
            <person name="Stergiopoulos I."/>
        </authorList>
    </citation>
    <scope>NUCLEOTIDE SEQUENCE</scope>
    <source>
        <strain evidence="7">Race5_Kim</strain>
    </source>
</reference>
<organism evidence="7 8">
    <name type="scientific">Passalora fulva</name>
    <name type="common">Tomato leaf mold</name>
    <name type="synonym">Cladosporium fulvum</name>
    <dbReference type="NCBI Taxonomy" id="5499"/>
    <lineage>
        <taxon>Eukaryota</taxon>
        <taxon>Fungi</taxon>
        <taxon>Dikarya</taxon>
        <taxon>Ascomycota</taxon>
        <taxon>Pezizomycotina</taxon>
        <taxon>Dothideomycetes</taxon>
        <taxon>Dothideomycetidae</taxon>
        <taxon>Mycosphaerellales</taxon>
        <taxon>Mycosphaerellaceae</taxon>
        <taxon>Fulvia</taxon>
    </lineage>
</organism>
<dbReference type="GO" id="GO:0005886">
    <property type="term" value="C:plasma membrane"/>
    <property type="evidence" value="ECO:0007669"/>
    <property type="project" value="TreeGrafter"/>
</dbReference>
<evidence type="ECO:0000256" key="5">
    <source>
        <dbReference type="ARBA" id="ARBA00023136"/>
    </source>
</evidence>
<dbReference type="PANTHER" id="PTHR31123">
    <property type="entry name" value="ACCUMULATION OF DYADS PROTEIN 2-RELATED"/>
    <property type="match status" value="1"/>
</dbReference>
<dbReference type="OMA" id="VANLMCQ"/>
<feature type="transmembrane region" description="Helical" evidence="6">
    <location>
        <begin position="123"/>
        <end position="148"/>
    </location>
</feature>
<dbReference type="EMBL" id="CP090175">
    <property type="protein sequence ID" value="UJO25059.1"/>
    <property type="molecule type" value="Genomic_DNA"/>
</dbReference>
<dbReference type="PANTHER" id="PTHR31123:SF7">
    <property type="entry name" value="MARVEL DOMAIN-CONTAINING PROTEIN"/>
    <property type="match status" value="1"/>
</dbReference>
<protein>
    <submittedName>
        <fullName evidence="7">Acetate transporter protein patA</fullName>
    </submittedName>
</protein>
<feature type="transmembrane region" description="Helical" evidence="6">
    <location>
        <begin position="187"/>
        <end position="208"/>
    </location>
</feature>
<dbReference type="Proteomes" id="UP000756132">
    <property type="component" value="Chromosome 13"/>
</dbReference>
<keyword evidence="4 6" id="KW-1133">Transmembrane helix</keyword>
<evidence type="ECO:0000256" key="4">
    <source>
        <dbReference type="ARBA" id="ARBA00022989"/>
    </source>
</evidence>
<evidence type="ECO:0000313" key="7">
    <source>
        <dbReference type="EMBL" id="UJO25059.1"/>
    </source>
</evidence>
<dbReference type="GO" id="GO:0015123">
    <property type="term" value="F:acetate transmembrane transporter activity"/>
    <property type="evidence" value="ECO:0007669"/>
    <property type="project" value="TreeGrafter"/>
</dbReference>
<feature type="transmembrane region" description="Helical" evidence="6">
    <location>
        <begin position="94"/>
        <end position="111"/>
    </location>
</feature>
<evidence type="ECO:0000256" key="2">
    <source>
        <dbReference type="ARBA" id="ARBA00005587"/>
    </source>
</evidence>
<reference evidence="7" key="2">
    <citation type="journal article" date="2022" name="Microb. Genom.">
        <title>A chromosome-scale genome assembly of the tomato pathogen Cladosporium fulvum reveals a compartmentalized genome architecture and the presence of a dispensable chromosome.</title>
        <authorList>
            <person name="Zaccaron A.Z."/>
            <person name="Chen L.H."/>
            <person name="Samaras A."/>
            <person name="Stergiopoulos I."/>
        </authorList>
    </citation>
    <scope>NUCLEOTIDE SEQUENCE</scope>
    <source>
        <strain evidence="7">Race5_Kim</strain>
    </source>
</reference>
<name>A0A9Q8UWH7_PASFU</name>
<comment type="similarity">
    <text evidence="2">Belongs to the acetate uptake transporter (AceTr) (TC 2.A.96) family.</text>
</comment>
<dbReference type="RefSeq" id="XP_047769425.1">
    <property type="nucleotide sequence ID" value="XM_047913479.1"/>
</dbReference>
<dbReference type="GeneID" id="71994209"/>
<dbReference type="OrthoDB" id="3648309at2759"/>
<gene>
    <name evidence="7" type="ORF">CLAFUR5_14331</name>
</gene>
<keyword evidence="3 6" id="KW-0812">Transmembrane</keyword>
<keyword evidence="8" id="KW-1185">Reference proteome</keyword>
<dbReference type="Pfam" id="PF01184">
    <property type="entry name" value="Gpr1_Fun34_YaaH"/>
    <property type="match status" value="1"/>
</dbReference>
<dbReference type="AlphaFoldDB" id="A0A9Q8UWH7"/>
<dbReference type="InterPro" id="IPR051633">
    <property type="entry name" value="AceTr"/>
</dbReference>
<sequence length="278" mass="30102">MPHDNRVEQLEDLKNIETNADFYEKLASGKIATTQSDASSLSKIGGYAQPYYIPVPITIKSQLGSPTALAIGAFATTLTTLSLALMGFRGVGVTNAFVGNFFGVAGIGMFVSANWELVLGNTYAYTVLAAFALFYAGFGIILTPFFGVAESYGGADTPEYYNAVGFFVLMWAVWNLFFLLGSLPLNLVYIGIFFTVQMAFTLVAAAYFCFADGKMETGKAVQTAGGAFAFASGMLGYYTVANLMCQTAMRFSFPMGDTSRFFKHKSKQLCSEVRLETE</sequence>
<dbReference type="KEGG" id="ffu:CLAFUR5_14331"/>
<comment type="subcellular location">
    <subcellularLocation>
        <location evidence="1">Membrane</location>
        <topology evidence="1">Multi-pass membrane protein</topology>
    </subcellularLocation>
</comment>
<evidence type="ECO:0000256" key="6">
    <source>
        <dbReference type="SAM" id="Phobius"/>
    </source>
</evidence>